<comment type="caution">
    <text evidence="2">The sequence shown here is derived from an EMBL/GenBank/DDBJ whole genome shotgun (WGS) entry which is preliminary data.</text>
</comment>
<evidence type="ECO:0000256" key="1">
    <source>
        <dbReference type="SAM" id="Phobius"/>
    </source>
</evidence>
<evidence type="ECO:0000313" key="3">
    <source>
        <dbReference type="Proteomes" id="UP001180715"/>
    </source>
</evidence>
<organism evidence="2 3">
    <name type="scientific">Pseudoglutamicibacter albus</name>
    <dbReference type="NCBI Taxonomy" id="98671"/>
    <lineage>
        <taxon>Bacteria</taxon>
        <taxon>Bacillati</taxon>
        <taxon>Actinomycetota</taxon>
        <taxon>Actinomycetes</taxon>
        <taxon>Micrococcales</taxon>
        <taxon>Micrococcaceae</taxon>
        <taxon>Pseudoglutamicibacter</taxon>
    </lineage>
</organism>
<dbReference type="RefSeq" id="WP_070489993.1">
    <property type="nucleotide sequence ID" value="NZ_JAKRCW010000004.1"/>
</dbReference>
<reference evidence="2" key="1">
    <citation type="submission" date="2023-07" db="EMBL/GenBank/DDBJ databases">
        <title>Sequencing the genomes of 1000 actinobacteria strains.</title>
        <authorList>
            <person name="Klenk H.-P."/>
        </authorList>
    </citation>
    <scope>NUCLEOTIDE SEQUENCE</scope>
    <source>
        <strain evidence="2">DSM 13068</strain>
    </source>
</reference>
<protein>
    <submittedName>
        <fullName evidence="2">Uncharacterized membrane protein (DUF485 family)</fullName>
    </submittedName>
</protein>
<gene>
    <name evidence="2" type="ORF">J2S67_000343</name>
</gene>
<dbReference type="PANTHER" id="PTHR38441">
    <property type="entry name" value="INTEGRAL MEMBRANE PROTEIN-RELATED"/>
    <property type="match status" value="1"/>
</dbReference>
<keyword evidence="1" id="KW-0812">Transmembrane</keyword>
<dbReference type="PANTHER" id="PTHR38441:SF1">
    <property type="entry name" value="MEMBRANE PROTEIN"/>
    <property type="match status" value="1"/>
</dbReference>
<proteinExistence type="predicted"/>
<dbReference type="InterPro" id="IPR007436">
    <property type="entry name" value="DUF485"/>
</dbReference>
<name>A0ABU1YXJ4_9MICC</name>
<sequence>MEQKSYDDLAERSIAVRDSQEFQNLKRSFMRFIAPMSVIFLVWYVIYIVLASYAPGFFGIKVFGLINVALLFGLAQVATTFIITTLYRRWADKKYDPLATTLGERMESGALLADEERAASESNKDGAA</sequence>
<feature type="transmembrane region" description="Helical" evidence="1">
    <location>
        <begin position="32"/>
        <end position="50"/>
    </location>
</feature>
<accession>A0ABU1YXJ4</accession>
<dbReference type="Pfam" id="PF04341">
    <property type="entry name" value="DUF485"/>
    <property type="match status" value="1"/>
</dbReference>
<feature type="transmembrane region" description="Helical" evidence="1">
    <location>
        <begin position="62"/>
        <end position="87"/>
    </location>
</feature>
<keyword evidence="3" id="KW-1185">Reference proteome</keyword>
<dbReference type="Proteomes" id="UP001180715">
    <property type="component" value="Unassembled WGS sequence"/>
</dbReference>
<keyword evidence="1" id="KW-0472">Membrane</keyword>
<evidence type="ECO:0000313" key="2">
    <source>
        <dbReference type="EMBL" id="MDR7293075.1"/>
    </source>
</evidence>
<keyword evidence="1" id="KW-1133">Transmembrane helix</keyword>
<dbReference type="EMBL" id="JAVDXX010000001">
    <property type="protein sequence ID" value="MDR7293075.1"/>
    <property type="molecule type" value="Genomic_DNA"/>
</dbReference>